<dbReference type="EMBL" id="JAQQWI010000024">
    <property type="protein sequence ID" value="KAK7994326.1"/>
    <property type="molecule type" value="Genomic_DNA"/>
</dbReference>
<accession>A0ABR1R088</accession>
<name>A0ABR1R088_9PEZI</name>
<reference evidence="2 3" key="1">
    <citation type="submission" date="2023-01" db="EMBL/GenBank/DDBJ databases">
        <title>Analysis of 21 Apiospora genomes using comparative genomics revels a genus with tremendous synthesis potential of carbohydrate active enzymes and secondary metabolites.</title>
        <authorList>
            <person name="Sorensen T."/>
        </authorList>
    </citation>
    <scope>NUCLEOTIDE SEQUENCE [LARGE SCALE GENOMIC DNA]</scope>
    <source>
        <strain evidence="2 3">CBS 20057</strain>
    </source>
</reference>
<comment type="caution">
    <text evidence="2">The sequence shown here is derived from an EMBL/GenBank/DDBJ whole genome shotgun (WGS) entry which is preliminary data.</text>
</comment>
<feature type="region of interest" description="Disordered" evidence="1">
    <location>
        <begin position="1"/>
        <end position="38"/>
    </location>
</feature>
<feature type="compositionally biased region" description="Low complexity" evidence="1">
    <location>
        <begin position="15"/>
        <end position="27"/>
    </location>
</feature>
<sequence length="182" mass="20445">MADSSDKERKRTTRAAAASSSQAAADSPKPPTSGKLNYRPRRIWKRRQRAKGFVEQQLPQTAFVFLEDENEKSLLLEAIDKCLTDDINHFVDNSRPRDVYSYALRAHAAIETVFRDNLALFKGLGVEGTNKEGEDVDGFGNVVVEPVLDELFLQDEEFFLEMNAPQDDSDDEMEDAPASSKD</sequence>
<evidence type="ECO:0000256" key="1">
    <source>
        <dbReference type="SAM" id="MobiDB-lite"/>
    </source>
</evidence>
<feature type="region of interest" description="Disordered" evidence="1">
    <location>
        <begin position="163"/>
        <end position="182"/>
    </location>
</feature>
<dbReference type="Proteomes" id="UP001396898">
    <property type="component" value="Unassembled WGS sequence"/>
</dbReference>
<proteinExistence type="predicted"/>
<gene>
    <name evidence="2" type="ORF">PG991_015914</name>
</gene>
<protein>
    <submittedName>
        <fullName evidence="2">Uncharacterized protein</fullName>
    </submittedName>
</protein>
<evidence type="ECO:0000313" key="2">
    <source>
        <dbReference type="EMBL" id="KAK7994326.1"/>
    </source>
</evidence>
<evidence type="ECO:0000313" key="3">
    <source>
        <dbReference type="Proteomes" id="UP001396898"/>
    </source>
</evidence>
<organism evidence="2 3">
    <name type="scientific">Apiospora marii</name>
    <dbReference type="NCBI Taxonomy" id="335849"/>
    <lineage>
        <taxon>Eukaryota</taxon>
        <taxon>Fungi</taxon>
        <taxon>Dikarya</taxon>
        <taxon>Ascomycota</taxon>
        <taxon>Pezizomycotina</taxon>
        <taxon>Sordariomycetes</taxon>
        <taxon>Xylariomycetidae</taxon>
        <taxon>Amphisphaeriales</taxon>
        <taxon>Apiosporaceae</taxon>
        <taxon>Apiospora</taxon>
    </lineage>
</organism>
<keyword evidence="3" id="KW-1185">Reference proteome</keyword>